<protein>
    <submittedName>
        <fullName evidence="2">Cupin domain-containing protein</fullName>
    </submittedName>
</protein>
<evidence type="ECO:0000313" key="3">
    <source>
        <dbReference type="Proteomes" id="UP001056336"/>
    </source>
</evidence>
<reference evidence="2" key="2">
    <citation type="submission" date="2022-05" db="EMBL/GenBank/DDBJ databases">
        <authorList>
            <person name="Kim J.-S."/>
            <person name="Lee K."/>
            <person name="Suh M."/>
            <person name="Eom M."/>
            <person name="Kim J.-S."/>
            <person name="Kim D.-S."/>
            <person name="Ko S.-H."/>
            <person name="Shin Y."/>
            <person name="Lee J.-S."/>
        </authorList>
    </citation>
    <scope>NUCLEOTIDE SEQUENCE</scope>
    <source>
        <strain evidence="2">N237</strain>
    </source>
</reference>
<dbReference type="InterPro" id="IPR013096">
    <property type="entry name" value="Cupin_2"/>
</dbReference>
<dbReference type="EMBL" id="CP097332">
    <property type="protein sequence ID" value="UQX89322.1"/>
    <property type="molecule type" value="Genomic_DNA"/>
</dbReference>
<dbReference type="Pfam" id="PF07883">
    <property type="entry name" value="Cupin_2"/>
    <property type="match status" value="1"/>
</dbReference>
<dbReference type="CDD" id="cd02233">
    <property type="entry name" value="cupin_HNL-like"/>
    <property type="match status" value="1"/>
</dbReference>
<evidence type="ECO:0000313" key="2">
    <source>
        <dbReference type="EMBL" id="UQX89322.1"/>
    </source>
</evidence>
<name>A0ABY4R1X4_9ACTN</name>
<feature type="domain" description="Cupin type-2" evidence="1">
    <location>
        <begin position="42"/>
        <end position="99"/>
    </location>
</feature>
<keyword evidence="3" id="KW-1185">Reference proteome</keyword>
<dbReference type="Gene3D" id="2.60.120.10">
    <property type="entry name" value="Jelly Rolls"/>
    <property type="match status" value="1"/>
</dbReference>
<reference evidence="2" key="1">
    <citation type="journal article" date="2018" name="Int. J. Syst. Evol. Microbiol.">
        <title>Jatrophihabitans telluris sp. nov., isolated from sediment soil of lava forest wetlands and the emended description of the genus Jatrophihabitans.</title>
        <authorList>
            <person name="Lee K.C."/>
            <person name="Suh M.K."/>
            <person name="Eom M.K."/>
            <person name="Kim K.K."/>
            <person name="Kim J.S."/>
            <person name="Kim D.S."/>
            <person name="Ko S.H."/>
            <person name="Shin Y.K."/>
            <person name="Lee J.S."/>
        </authorList>
    </citation>
    <scope>NUCLEOTIDE SEQUENCE</scope>
    <source>
        <strain evidence="2">N237</strain>
    </source>
</reference>
<dbReference type="Proteomes" id="UP001056336">
    <property type="component" value="Chromosome"/>
</dbReference>
<proteinExistence type="predicted"/>
<organism evidence="2 3">
    <name type="scientific">Jatrophihabitans telluris</name>
    <dbReference type="NCBI Taxonomy" id="2038343"/>
    <lineage>
        <taxon>Bacteria</taxon>
        <taxon>Bacillati</taxon>
        <taxon>Actinomycetota</taxon>
        <taxon>Actinomycetes</taxon>
        <taxon>Jatrophihabitantales</taxon>
        <taxon>Jatrophihabitantaceae</taxon>
        <taxon>Jatrophihabitans</taxon>
    </lineage>
</organism>
<evidence type="ECO:0000259" key="1">
    <source>
        <dbReference type="Pfam" id="PF07883"/>
    </source>
</evidence>
<accession>A0ABY4R1X4</accession>
<dbReference type="RefSeq" id="WP_249773218.1">
    <property type="nucleotide sequence ID" value="NZ_CP097332.1"/>
</dbReference>
<gene>
    <name evidence="2" type="ORF">M6D93_04780</name>
</gene>
<sequence>MRIIHGSGMSTIMASPANFTGRVWRTDYLQPPDLDHLAGSKFLYEPGARSFWHMHEREQAIVGVYGNGLVSWEGLQVPAELRAGDWWHVEPGVPHWHGASPTSAFAHLAVTAGGPTIWLHEVSESDYRASPPTGHDADSPA</sequence>
<dbReference type="SUPFAM" id="SSF51182">
    <property type="entry name" value="RmlC-like cupins"/>
    <property type="match status" value="1"/>
</dbReference>
<dbReference type="InterPro" id="IPR047263">
    <property type="entry name" value="HNL-like_cupin"/>
</dbReference>
<dbReference type="PANTHER" id="PTHR43698">
    <property type="entry name" value="RIBD C-TERMINAL DOMAIN CONTAINING PROTEIN"/>
    <property type="match status" value="1"/>
</dbReference>
<dbReference type="InterPro" id="IPR014710">
    <property type="entry name" value="RmlC-like_jellyroll"/>
</dbReference>
<dbReference type="InterPro" id="IPR011051">
    <property type="entry name" value="RmlC_Cupin_sf"/>
</dbReference>
<dbReference type="PANTHER" id="PTHR43698:SF1">
    <property type="entry name" value="BLL4564 PROTEIN"/>
    <property type="match status" value="1"/>
</dbReference>